<dbReference type="Proteomes" id="UP001234178">
    <property type="component" value="Unassembled WGS sequence"/>
</dbReference>
<gene>
    <name evidence="1" type="ORF">OUZ56_017304</name>
</gene>
<evidence type="ECO:0000313" key="1">
    <source>
        <dbReference type="EMBL" id="KAK4028126.1"/>
    </source>
</evidence>
<dbReference type="EMBL" id="JAOYFB010000038">
    <property type="protein sequence ID" value="KAK4028126.1"/>
    <property type="molecule type" value="Genomic_DNA"/>
</dbReference>
<name>A0ABR0ASM4_9CRUS</name>
<comment type="caution">
    <text evidence="1">The sequence shown here is derived from an EMBL/GenBank/DDBJ whole genome shotgun (WGS) entry which is preliminary data.</text>
</comment>
<proteinExistence type="predicted"/>
<keyword evidence="2" id="KW-1185">Reference proteome</keyword>
<accession>A0ABR0ASM4</accession>
<protein>
    <submittedName>
        <fullName evidence="1">Uncharacterized protein</fullName>
    </submittedName>
</protein>
<evidence type="ECO:0000313" key="2">
    <source>
        <dbReference type="Proteomes" id="UP001234178"/>
    </source>
</evidence>
<sequence length="105" mass="12123">MTSRDVKRKHAFINKRFKEAGLERVISGSDGDTREMKFMLQHLGFSTCLSNLPHSKNSDEYRFFKLCPGLACNILETDFSGYQSQKFANYLMKSGREMLMGLHFT</sequence>
<reference evidence="1 2" key="1">
    <citation type="journal article" date="2023" name="Nucleic Acids Res.">
        <title>The hologenome of Daphnia magna reveals possible DNA methylation and microbiome-mediated evolution of the host genome.</title>
        <authorList>
            <person name="Chaturvedi A."/>
            <person name="Li X."/>
            <person name="Dhandapani V."/>
            <person name="Marshall H."/>
            <person name="Kissane S."/>
            <person name="Cuenca-Cambronero M."/>
            <person name="Asole G."/>
            <person name="Calvet F."/>
            <person name="Ruiz-Romero M."/>
            <person name="Marangio P."/>
            <person name="Guigo R."/>
            <person name="Rago D."/>
            <person name="Mirbahai L."/>
            <person name="Eastwood N."/>
            <person name="Colbourne J.K."/>
            <person name="Zhou J."/>
            <person name="Mallon E."/>
            <person name="Orsini L."/>
        </authorList>
    </citation>
    <scope>NUCLEOTIDE SEQUENCE [LARGE SCALE GENOMIC DNA]</scope>
    <source>
        <strain evidence="1">LRV0_1</strain>
    </source>
</reference>
<organism evidence="1 2">
    <name type="scientific">Daphnia magna</name>
    <dbReference type="NCBI Taxonomy" id="35525"/>
    <lineage>
        <taxon>Eukaryota</taxon>
        <taxon>Metazoa</taxon>
        <taxon>Ecdysozoa</taxon>
        <taxon>Arthropoda</taxon>
        <taxon>Crustacea</taxon>
        <taxon>Branchiopoda</taxon>
        <taxon>Diplostraca</taxon>
        <taxon>Cladocera</taxon>
        <taxon>Anomopoda</taxon>
        <taxon>Daphniidae</taxon>
        <taxon>Daphnia</taxon>
    </lineage>
</organism>